<name>A0A0F9UCC0_9ZZZZ</name>
<organism evidence="2">
    <name type="scientific">marine sediment metagenome</name>
    <dbReference type="NCBI Taxonomy" id="412755"/>
    <lineage>
        <taxon>unclassified sequences</taxon>
        <taxon>metagenomes</taxon>
        <taxon>ecological metagenomes</taxon>
    </lineage>
</organism>
<proteinExistence type="predicted"/>
<dbReference type="EMBL" id="LAZR01000745">
    <property type="protein sequence ID" value="KKN58901.1"/>
    <property type="molecule type" value="Genomic_DNA"/>
</dbReference>
<evidence type="ECO:0000256" key="1">
    <source>
        <dbReference type="SAM" id="MobiDB-lite"/>
    </source>
</evidence>
<comment type="caution">
    <text evidence="2">The sequence shown here is derived from an EMBL/GenBank/DDBJ whole genome shotgun (WGS) entry which is preliminary data.</text>
</comment>
<sequence>MARKYTITKEQLRKMRKAALREKYKSEGLLDLWMRQSQTIGKNKRASDSKTACRKKVDPDDQD</sequence>
<feature type="region of interest" description="Disordered" evidence="1">
    <location>
        <begin position="38"/>
        <end position="63"/>
    </location>
</feature>
<gene>
    <name evidence="2" type="ORF">LCGC14_0547030</name>
</gene>
<protein>
    <submittedName>
        <fullName evidence="2">Uncharacterized protein</fullName>
    </submittedName>
</protein>
<reference evidence="2" key="1">
    <citation type="journal article" date="2015" name="Nature">
        <title>Complex archaea that bridge the gap between prokaryotes and eukaryotes.</title>
        <authorList>
            <person name="Spang A."/>
            <person name="Saw J.H."/>
            <person name="Jorgensen S.L."/>
            <person name="Zaremba-Niedzwiedzka K."/>
            <person name="Martijn J."/>
            <person name="Lind A.E."/>
            <person name="van Eijk R."/>
            <person name="Schleper C."/>
            <person name="Guy L."/>
            <person name="Ettema T.J."/>
        </authorList>
    </citation>
    <scope>NUCLEOTIDE SEQUENCE</scope>
</reference>
<dbReference type="AlphaFoldDB" id="A0A0F9UCC0"/>
<accession>A0A0F9UCC0</accession>
<evidence type="ECO:0000313" key="2">
    <source>
        <dbReference type="EMBL" id="KKN58901.1"/>
    </source>
</evidence>